<feature type="transmembrane region" description="Helical" evidence="3">
    <location>
        <begin position="1084"/>
        <end position="1111"/>
    </location>
</feature>
<dbReference type="Pfam" id="PF01364">
    <property type="entry name" value="Peptidase_C25"/>
    <property type="match status" value="1"/>
</dbReference>
<evidence type="ECO:0000256" key="1">
    <source>
        <dbReference type="ARBA" id="ARBA00022729"/>
    </source>
</evidence>
<dbReference type="InterPro" id="IPR029031">
    <property type="entry name" value="Gingipain_N_sf"/>
</dbReference>
<comment type="caution">
    <text evidence="6">The sequence shown here is derived from an EMBL/GenBank/DDBJ whole genome shotgun (WGS) entry which is preliminary data.</text>
</comment>
<evidence type="ECO:0000313" key="7">
    <source>
        <dbReference type="Proteomes" id="UP000179266"/>
    </source>
</evidence>
<evidence type="ECO:0000313" key="6">
    <source>
        <dbReference type="EMBL" id="OGL43476.1"/>
    </source>
</evidence>
<feature type="compositionally biased region" description="Low complexity" evidence="2">
    <location>
        <begin position="973"/>
        <end position="1007"/>
    </location>
</feature>
<dbReference type="Pfam" id="PF08126">
    <property type="entry name" value="Propeptide_C25"/>
    <property type="match status" value="1"/>
</dbReference>
<evidence type="ECO:0000256" key="3">
    <source>
        <dbReference type="SAM" id="Phobius"/>
    </source>
</evidence>
<keyword evidence="3" id="KW-1133">Transmembrane helix</keyword>
<keyword evidence="1" id="KW-0732">Signal</keyword>
<dbReference type="AlphaFoldDB" id="A0A1F7RPI7"/>
<dbReference type="Gene3D" id="3.40.50.1460">
    <property type="match status" value="1"/>
</dbReference>
<name>A0A1F7RPI7_9BACT</name>
<protein>
    <recommendedName>
        <fullName evidence="8">Gingipain domain-containing protein</fullName>
    </recommendedName>
</protein>
<proteinExistence type="predicted"/>
<evidence type="ECO:0008006" key="8">
    <source>
        <dbReference type="Google" id="ProtNLM"/>
    </source>
</evidence>
<keyword evidence="3" id="KW-0812">Transmembrane</keyword>
<dbReference type="EMBL" id="MGDD01000272">
    <property type="protein sequence ID" value="OGL43476.1"/>
    <property type="molecule type" value="Genomic_DNA"/>
</dbReference>
<keyword evidence="3" id="KW-0472">Membrane</keyword>
<dbReference type="SUPFAM" id="SSF52129">
    <property type="entry name" value="Caspase-like"/>
    <property type="match status" value="1"/>
</dbReference>
<feature type="region of interest" description="Disordered" evidence="2">
    <location>
        <begin position="972"/>
        <end position="1012"/>
    </location>
</feature>
<dbReference type="InterPro" id="IPR038490">
    <property type="entry name" value="Gingipain_propep_sf"/>
</dbReference>
<evidence type="ECO:0000259" key="4">
    <source>
        <dbReference type="Pfam" id="PF01364"/>
    </source>
</evidence>
<organism evidence="6 7">
    <name type="scientific">Candidatus Schekmanbacteria bacterium RBG_13_48_7</name>
    <dbReference type="NCBI Taxonomy" id="1817878"/>
    <lineage>
        <taxon>Bacteria</taxon>
        <taxon>Candidatus Schekmaniibacteriota</taxon>
    </lineage>
</organism>
<dbReference type="InterPro" id="IPR001769">
    <property type="entry name" value="Gingipain"/>
</dbReference>
<dbReference type="CDD" id="cd02258">
    <property type="entry name" value="Peptidase_C25_N"/>
    <property type="match status" value="1"/>
</dbReference>
<feature type="domain" description="Gingipain propeptide" evidence="5">
    <location>
        <begin position="81"/>
        <end position="218"/>
    </location>
</feature>
<dbReference type="InterPro" id="IPR012600">
    <property type="entry name" value="Propeptide_C25"/>
</dbReference>
<feature type="domain" description="Gingipain" evidence="4">
    <location>
        <begin position="619"/>
        <end position="968"/>
    </location>
</feature>
<evidence type="ECO:0000256" key="2">
    <source>
        <dbReference type="SAM" id="MobiDB-lite"/>
    </source>
</evidence>
<evidence type="ECO:0000259" key="5">
    <source>
        <dbReference type="Pfam" id="PF08126"/>
    </source>
</evidence>
<dbReference type="InterPro" id="IPR029030">
    <property type="entry name" value="Caspase-like_dom_sf"/>
</dbReference>
<accession>A0A1F7RPI7</accession>
<dbReference type="GO" id="GO:0006508">
    <property type="term" value="P:proteolysis"/>
    <property type="evidence" value="ECO:0007669"/>
    <property type="project" value="InterPro"/>
</dbReference>
<dbReference type="Proteomes" id="UP000179266">
    <property type="component" value="Unassembled WGS sequence"/>
</dbReference>
<dbReference type="Gene3D" id="2.60.40.3800">
    <property type="match status" value="1"/>
</dbReference>
<reference evidence="6 7" key="1">
    <citation type="journal article" date="2016" name="Nat. Commun.">
        <title>Thousands of microbial genomes shed light on interconnected biogeochemical processes in an aquifer system.</title>
        <authorList>
            <person name="Anantharaman K."/>
            <person name="Brown C.T."/>
            <person name="Hug L.A."/>
            <person name="Sharon I."/>
            <person name="Castelle C.J."/>
            <person name="Probst A.J."/>
            <person name="Thomas B.C."/>
            <person name="Singh A."/>
            <person name="Wilkins M.J."/>
            <person name="Karaoz U."/>
            <person name="Brodie E.L."/>
            <person name="Williams K.H."/>
            <person name="Hubbard S.S."/>
            <person name="Banfield J.F."/>
        </authorList>
    </citation>
    <scope>NUCLEOTIDE SEQUENCE [LARGE SCALE GENOMIC DNA]</scope>
</reference>
<gene>
    <name evidence="6" type="ORF">A2161_15845</name>
</gene>
<dbReference type="Gene3D" id="3.40.50.10390">
    <property type="entry name" value="Gingipain r, domain 1"/>
    <property type="match status" value="1"/>
</dbReference>
<dbReference type="GO" id="GO:0004197">
    <property type="term" value="F:cysteine-type endopeptidase activity"/>
    <property type="evidence" value="ECO:0007669"/>
    <property type="project" value="InterPro"/>
</dbReference>
<sequence>MHFDNYLIKTITVLMAISMPLMCLASENYNLGYSHIQDGMKINEHSPGRMIVSLDTLKPLIIKEIAEGKLYDFLKVSGYNYFQTPGKPHLPYKSILIAVPKGAEFDYKILSYEKELIENIIPIPAPKYVQPIIHNEYLKKDMHDVEKLRFITAEDQNIYRDNQVYPEQLVEIAGRGTFRGIDLINLRLQPFKYLPENQSVIVYNNMIVEISWSNENISKSDRRAMHSFPFKEIIGGMLINSLDDCTNFDVDNLDSDACPPPGSSVFSGGTSEGIKIVTRDEGIVKVTGNYLVSSGIDISFLRPANLFLKNQDTSIPILFEGNSDDIFDNDEYFLFYSKKVDNRYTDKNLYWLYKADEPVSRISDESSISASIIPLEYLHFHHAEDNKKYMQEIEDAGYVDDHWFVKAPMWAPIVRPFSITIDNVSSVAAFGIFRILLQGITFSPDMKSHHSKIYLNGNLVDDAYWGDTSSKYLFEGVVPQSYFTEGSNAVNVELPGDSGSDYELVFLDWIEAEYWRNFTSMDGSIIKFSYSGDDTFQFQIQGFNEDSAIVFDISNPDNPVNISGISIEPEGSKFKIVFGFPVTGTKTFYIAAESGLKTPVEVISDTPSQLKDPMNGADYIIIADPEFIDEANILAGSRTTRGLRTKVVDIIEVYDEFSGGVFDPIAIQTFLEFAYNNWVSPAPYYVLLLGDASYDHRNYHGYGEFHWVPSTFIHSLEMGETCSDNTYGCMDGPDDFIPDMIVSRIPARNLIQAQEMINKTIAYEAISGTEDWMKHVVTVADNDEAFFEMLGTDFESMIPEDFSSREIFLSRYSTPADCTNDILTELDNGCLMMVYSGHGSVQSWTSESIFSNTDIARLAANYKTPLILMLSCLNGYFPFPDTFESLAEEFLRRSDGGACATIAATGVSYPSIQKYFAQGIYKSLFLERNQNLGTAFLQGKLNVFAELGDDAENVIKTFSLFGDPALRLPVEPSPTLTPTQTPTSTRTLTPTLSLTSTPTQTRTETPTYIPTGSQTPTYTPTLIYTPTDFPVCTPRIRNTIAVIQPPAVPVKPVPVQTKPFALILSPTPVLDDLLAASLEYEKEFYVFSVVPFMDRFFILLLSLILMSVLVFRKDL</sequence>